<dbReference type="Proteomes" id="UP001597011">
    <property type="component" value="Unassembled WGS sequence"/>
</dbReference>
<dbReference type="PANTHER" id="PTHR11358">
    <property type="entry name" value="ARGINASE/AGMATINASE"/>
    <property type="match status" value="1"/>
</dbReference>
<evidence type="ECO:0000256" key="1">
    <source>
        <dbReference type="ARBA" id="ARBA00022723"/>
    </source>
</evidence>
<keyword evidence="4" id="KW-0464">Manganese</keyword>
<dbReference type="RefSeq" id="WP_379942327.1">
    <property type="nucleotide sequence ID" value="NZ_JBHTIB010000012.1"/>
</dbReference>
<dbReference type="EC" id="3.5.3.8" evidence="6"/>
<dbReference type="SUPFAM" id="SSF52768">
    <property type="entry name" value="Arginase/deacetylase"/>
    <property type="match status" value="1"/>
</dbReference>
<keyword evidence="2 6" id="KW-0378">Hydrolase</keyword>
<dbReference type="InterPro" id="IPR023696">
    <property type="entry name" value="Ureohydrolase_dom_sf"/>
</dbReference>
<comment type="caution">
    <text evidence="6">The sequence shown here is derived from an EMBL/GenBank/DDBJ whole genome shotgun (WGS) entry which is preliminary data.</text>
</comment>
<keyword evidence="3" id="KW-0369">Histidine metabolism</keyword>
<comment type="similarity">
    <text evidence="5">Belongs to the arginase family.</text>
</comment>
<evidence type="ECO:0000256" key="4">
    <source>
        <dbReference type="ARBA" id="ARBA00023211"/>
    </source>
</evidence>
<gene>
    <name evidence="6" type="ORF">ACFQ0I_11290</name>
</gene>
<name>A0ABW3BUY4_9FLAO</name>
<accession>A0ABW3BUY4</accession>
<dbReference type="Gene3D" id="3.40.800.10">
    <property type="entry name" value="Ureohydrolase domain"/>
    <property type="match status" value="1"/>
</dbReference>
<dbReference type="CDD" id="cd09988">
    <property type="entry name" value="Formimidoylglutamase"/>
    <property type="match status" value="1"/>
</dbReference>
<organism evidence="6 7">
    <name type="scientific">Mariniflexile aquimaris</name>
    <dbReference type="NCBI Taxonomy" id="881009"/>
    <lineage>
        <taxon>Bacteria</taxon>
        <taxon>Pseudomonadati</taxon>
        <taxon>Bacteroidota</taxon>
        <taxon>Flavobacteriia</taxon>
        <taxon>Flavobacteriales</taxon>
        <taxon>Flavobacteriaceae</taxon>
        <taxon>Mariniflexile</taxon>
    </lineage>
</organism>
<dbReference type="GO" id="GO:0050415">
    <property type="term" value="F:formimidoylglutamase activity"/>
    <property type="evidence" value="ECO:0007669"/>
    <property type="project" value="UniProtKB-EC"/>
</dbReference>
<keyword evidence="1" id="KW-0479">Metal-binding</keyword>
<evidence type="ECO:0000313" key="6">
    <source>
        <dbReference type="EMBL" id="MFD0836354.1"/>
    </source>
</evidence>
<dbReference type="PROSITE" id="PS51409">
    <property type="entry name" value="ARGINASE_2"/>
    <property type="match status" value="1"/>
</dbReference>
<proteinExistence type="inferred from homology"/>
<keyword evidence="7" id="KW-1185">Reference proteome</keyword>
<evidence type="ECO:0000256" key="5">
    <source>
        <dbReference type="PROSITE-ProRule" id="PRU00742"/>
    </source>
</evidence>
<dbReference type="Pfam" id="PF00491">
    <property type="entry name" value="Arginase"/>
    <property type="match status" value="1"/>
</dbReference>
<dbReference type="InterPro" id="IPR006035">
    <property type="entry name" value="Ureohydrolase"/>
</dbReference>
<dbReference type="PANTHER" id="PTHR11358:SF35">
    <property type="entry name" value="FORMIMIDOYLGLUTAMASE"/>
    <property type="match status" value="1"/>
</dbReference>
<reference evidence="7" key="1">
    <citation type="journal article" date="2019" name="Int. J. Syst. Evol. Microbiol.">
        <title>The Global Catalogue of Microorganisms (GCM) 10K type strain sequencing project: providing services to taxonomists for standard genome sequencing and annotation.</title>
        <authorList>
            <consortium name="The Broad Institute Genomics Platform"/>
            <consortium name="The Broad Institute Genome Sequencing Center for Infectious Disease"/>
            <person name="Wu L."/>
            <person name="Ma J."/>
        </authorList>
    </citation>
    <scope>NUCLEOTIDE SEQUENCE [LARGE SCALE GENOMIC DNA]</scope>
    <source>
        <strain evidence="7">CCUG 60529</strain>
    </source>
</reference>
<dbReference type="EMBL" id="JBHTIB010000012">
    <property type="protein sequence ID" value="MFD0836354.1"/>
    <property type="molecule type" value="Genomic_DNA"/>
</dbReference>
<sequence>MDKLVLFNKISCDNLINKRLGESKFGEHIQILPSISSIYDQLLNLDVTHVIIGLPEDVGVYANYGKTGASKAWVATLKVLLNIQSNEFTRANKVLILGHLDFSEELLKMSELDPSKKKSINKARKLVNDIDKQVTFIVEQIVAAGKIPIIIGGGHNNAYGNIKGTSLALKKPINAINFDAHSDFRPEEGRHSGNGFSYAYAEGFLKNYYIFGLQRNYSPDKLYKTLKKLKLIKFATFEDLEVSKKLKFKDTLEQALTHVGNTAFGVELDCDAIENIPSSAMTPSGFSVNRARSFVSYFGKQENAKYLHICEAAPTKKTETQVGKLITYLIIDFINAFEEEAASLSTQ</sequence>
<evidence type="ECO:0000256" key="3">
    <source>
        <dbReference type="ARBA" id="ARBA00022808"/>
    </source>
</evidence>
<evidence type="ECO:0000313" key="7">
    <source>
        <dbReference type="Proteomes" id="UP001597011"/>
    </source>
</evidence>
<evidence type="ECO:0000256" key="2">
    <source>
        <dbReference type="ARBA" id="ARBA00022801"/>
    </source>
</evidence>
<protein>
    <submittedName>
        <fullName evidence="6">Formimidoylglutamase</fullName>
        <ecNumber evidence="6">3.5.3.8</ecNumber>
    </submittedName>
</protein>